<dbReference type="STRING" id="762948.HMPREF0733_11732"/>
<dbReference type="EMBL" id="LR134521">
    <property type="protein sequence ID" value="VEJ29179.1"/>
    <property type="molecule type" value="Genomic_DNA"/>
</dbReference>
<gene>
    <name evidence="2" type="ORF">NCTC10918_00425</name>
</gene>
<evidence type="ECO:0000256" key="1">
    <source>
        <dbReference type="SAM" id="MobiDB-lite"/>
    </source>
</evidence>
<organism evidence="2 3">
    <name type="scientific">Rothia dentocariosa</name>
    <dbReference type="NCBI Taxonomy" id="2047"/>
    <lineage>
        <taxon>Bacteria</taxon>
        <taxon>Bacillati</taxon>
        <taxon>Actinomycetota</taxon>
        <taxon>Actinomycetes</taxon>
        <taxon>Micrococcales</taxon>
        <taxon>Micrococcaceae</taxon>
        <taxon>Rothia</taxon>
    </lineage>
</organism>
<evidence type="ECO:0008006" key="4">
    <source>
        <dbReference type="Google" id="ProtNLM"/>
    </source>
</evidence>
<dbReference type="Gene3D" id="1.25.40.10">
    <property type="entry name" value="Tetratricopeptide repeat domain"/>
    <property type="match status" value="1"/>
</dbReference>
<name>A0A3S4YK07_9MICC</name>
<sequence length="318" mass="33867">MTIPPTPNQLPTNPQSSAEQIPASVRSAPVLGGHDISTSTPTAAQSNSAKSWRFDVATPEDFQKYVQLSTQGAVIFGLYAPHSPASLEMLDAVENLVNAAEGAMLLAAVDITKLPEAAQAFGMDGVPAGVAVIAGRPAPLYNGQISPQDLSEMLKQVLQLAVQYQLPGGFEPAPSAEEEKTLPPLHTKALDALDERDYEGARAAYREALTENPGDHDAKVGLAQVDLLARVADLDLAQEHEAAASDALNIEAAFNVADLDVIGGHVEDAYARLLRLFKSVSPEDKSRVRERLVQLFDVVGATDPRTVKARAELTMAIF</sequence>
<dbReference type="Pfam" id="PF14559">
    <property type="entry name" value="TPR_19"/>
    <property type="match status" value="1"/>
</dbReference>
<dbReference type="AlphaFoldDB" id="A0A3S4YK07"/>
<dbReference type="InterPro" id="IPR011990">
    <property type="entry name" value="TPR-like_helical_dom_sf"/>
</dbReference>
<dbReference type="SUPFAM" id="SSF52833">
    <property type="entry name" value="Thioredoxin-like"/>
    <property type="match status" value="1"/>
</dbReference>
<dbReference type="SUPFAM" id="SSF48452">
    <property type="entry name" value="TPR-like"/>
    <property type="match status" value="1"/>
</dbReference>
<feature type="region of interest" description="Disordered" evidence="1">
    <location>
        <begin position="1"/>
        <end position="50"/>
    </location>
</feature>
<dbReference type="Pfam" id="PF14561">
    <property type="entry name" value="TPR_20"/>
    <property type="match status" value="1"/>
</dbReference>
<dbReference type="Gene3D" id="3.40.30.10">
    <property type="entry name" value="Glutaredoxin"/>
    <property type="match status" value="1"/>
</dbReference>
<proteinExistence type="predicted"/>
<feature type="compositionally biased region" description="Polar residues" evidence="1">
    <location>
        <begin position="36"/>
        <end position="50"/>
    </location>
</feature>
<dbReference type="InterPro" id="IPR036249">
    <property type="entry name" value="Thioredoxin-like_sf"/>
</dbReference>
<dbReference type="Proteomes" id="UP000270988">
    <property type="component" value="Chromosome"/>
</dbReference>
<accession>A0A3S4YK07</accession>
<protein>
    <recommendedName>
        <fullName evidence="4">Thioredoxin</fullName>
    </recommendedName>
</protein>
<evidence type="ECO:0000313" key="3">
    <source>
        <dbReference type="Proteomes" id="UP000270988"/>
    </source>
</evidence>
<evidence type="ECO:0000313" key="2">
    <source>
        <dbReference type="EMBL" id="VEJ29179.1"/>
    </source>
</evidence>
<reference evidence="2 3" key="1">
    <citation type="submission" date="2018-12" db="EMBL/GenBank/DDBJ databases">
        <authorList>
            <consortium name="Pathogen Informatics"/>
        </authorList>
    </citation>
    <scope>NUCLEOTIDE SEQUENCE [LARGE SCALE GENOMIC DNA]</scope>
    <source>
        <strain evidence="2 3">NCTC10918</strain>
    </source>
</reference>